<dbReference type="Gene3D" id="1.20.58.340">
    <property type="entry name" value="Magnesium transport protein CorA, transmembrane region"/>
    <property type="match status" value="2"/>
</dbReference>
<evidence type="ECO:0000313" key="9">
    <source>
        <dbReference type="EMBL" id="MFD2674656.1"/>
    </source>
</evidence>
<keyword evidence="10" id="KW-1185">Reference proteome</keyword>
<dbReference type="Proteomes" id="UP001597453">
    <property type="component" value="Unassembled WGS sequence"/>
</dbReference>
<comment type="subcellular location">
    <subcellularLocation>
        <location evidence="1">Cell membrane</location>
        <topology evidence="1">Multi-pass membrane protein</topology>
    </subcellularLocation>
</comment>
<keyword evidence="7 8" id="KW-0472">Membrane</keyword>
<reference evidence="10" key="1">
    <citation type="journal article" date="2019" name="Int. J. Syst. Evol. Microbiol.">
        <title>The Global Catalogue of Microorganisms (GCM) 10K type strain sequencing project: providing services to taxonomists for standard genome sequencing and annotation.</title>
        <authorList>
            <consortium name="The Broad Institute Genomics Platform"/>
            <consortium name="The Broad Institute Genome Sequencing Center for Infectious Disease"/>
            <person name="Wu L."/>
            <person name="Ma J."/>
        </authorList>
    </citation>
    <scope>NUCLEOTIDE SEQUENCE [LARGE SCALE GENOMIC DNA]</scope>
    <source>
        <strain evidence="10">TISTR 1511</strain>
    </source>
</reference>
<evidence type="ECO:0000256" key="6">
    <source>
        <dbReference type="ARBA" id="ARBA00022989"/>
    </source>
</evidence>
<dbReference type="InterPro" id="IPR045861">
    <property type="entry name" value="CorA_cytoplasmic_dom"/>
</dbReference>
<evidence type="ECO:0000256" key="4">
    <source>
        <dbReference type="ARBA" id="ARBA00022475"/>
    </source>
</evidence>
<dbReference type="SUPFAM" id="SSF144083">
    <property type="entry name" value="Magnesium transport protein CorA, transmembrane region"/>
    <property type="match status" value="1"/>
</dbReference>
<dbReference type="PANTHER" id="PTHR46494:SF1">
    <property type="entry name" value="CORA FAMILY METAL ION TRANSPORTER (EUROFUNG)"/>
    <property type="match status" value="1"/>
</dbReference>
<evidence type="ECO:0000313" key="10">
    <source>
        <dbReference type="Proteomes" id="UP001597453"/>
    </source>
</evidence>
<dbReference type="Gene3D" id="3.30.460.20">
    <property type="entry name" value="CorA soluble domain-like"/>
    <property type="match status" value="1"/>
</dbReference>
<keyword evidence="6 8" id="KW-1133">Transmembrane helix</keyword>
<feature type="transmembrane region" description="Helical" evidence="8">
    <location>
        <begin position="266"/>
        <end position="285"/>
    </location>
</feature>
<protein>
    <submittedName>
        <fullName evidence="9">Magnesium transporter CorA family protein</fullName>
    </submittedName>
</protein>
<dbReference type="PANTHER" id="PTHR46494">
    <property type="entry name" value="CORA FAMILY METAL ION TRANSPORTER (EUROFUNG)"/>
    <property type="match status" value="1"/>
</dbReference>
<evidence type="ECO:0000256" key="5">
    <source>
        <dbReference type="ARBA" id="ARBA00022692"/>
    </source>
</evidence>
<evidence type="ECO:0000256" key="7">
    <source>
        <dbReference type="ARBA" id="ARBA00023136"/>
    </source>
</evidence>
<dbReference type="RefSeq" id="WP_159421348.1">
    <property type="nucleotide sequence ID" value="NZ_JBHUNF010000003.1"/>
</dbReference>
<keyword evidence="4" id="KW-1003">Cell membrane</keyword>
<sequence length="322" mass="36103">MPSVRLFEHTAQSEMESPQELVQRLRANSDAFGWIDLTVEEVTLLHELAELLDLHELAVEDALSEYERPKLGRFTSHQVLTLSASTLDESTHHVSLQRFTGFVFPQLLVSVREPDFPIDDVAELITANLELSDSGVAFLLWAVLDTVVDDHAETLELIDDATEDLSVVLFAADRNTVDVQHRAYTLRRSLAVLQHATFPLRDVVNAILRRAPGLRVNGLEPYFSDVYDHIVNTSDWADSVREHLSSVLDTNLALQSNQMNETMKQVTSWAAIIAVPTAITGYFGQNLDFPGFGSVETWWVSNAIIVAMGGVLYAIFKRNKWL</sequence>
<evidence type="ECO:0000256" key="8">
    <source>
        <dbReference type="SAM" id="Phobius"/>
    </source>
</evidence>
<keyword evidence="5 8" id="KW-0812">Transmembrane</keyword>
<evidence type="ECO:0000256" key="2">
    <source>
        <dbReference type="ARBA" id="ARBA00009765"/>
    </source>
</evidence>
<name>A0ABW5RHU3_9MICO</name>
<comment type="caution">
    <text evidence="9">The sequence shown here is derived from an EMBL/GenBank/DDBJ whole genome shotgun (WGS) entry which is preliminary data.</text>
</comment>
<dbReference type="CDD" id="cd12822">
    <property type="entry name" value="TmCorA-like"/>
    <property type="match status" value="1"/>
</dbReference>
<gene>
    <name evidence="9" type="ORF">ACFSUQ_04985</name>
</gene>
<dbReference type="InterPro" id="IPR045863">
    <property type="entry name" value="CorA_TM1_TM2"/>
</dbReference>
<accession>A0ABW5RHU3</accession>
<evidence type="ECO:0000256" key="1">
    <source>
        <dbReference type="ARBA" id="ARBA00004651"/>
    </source>
</evidence>
<dbReference type="InterPro" id="IPR002523">
    <property type="entry name" value="MgTranspt_CorA/ZnTranspt_ZntB"/>
</dbReference>
<comment type="similarity">
    <text evidence="2">Belongs to the CorA metal ion transporter (MIT) (TC 1.A.35) family.</text>
</comment>
<proteinExistence type="inferred from homology"/>
<organism evidence="9 10">
    <name type="scientific">Gulosibacter bifidus</name>
    <dbReference type="NCBI Taxonomy" id="272239"/>
    <lineage>
        <taxon>Bacteria</taxon>
        <taxon>Bacillati</taxon>
        <taxon>Actinomycetota</taxon>
        <taxon>Actinomycetes</taxon>
        <taxon>Micrococcales</taxon>
        <taxon>Microbacteriaceae</taxon>
        <taxon>Gulosibacter</taxon>
    </lineage>
</organism>
<feature type="transmembrane region" description="Helical" evidence="8">
    <location>
        <begin position="297"/>
        <end position="316"/>
    </location>
</feature>
<dbReference type="SUPFAM" id="SSF143865">
    <property type="entry name" value="CorA soluble domain-like"/>
    <property type="match status" value="1"/>
</dbReference>
<keyword evidence="3" id="KW-0813">Transport</keyword>
<dbReference type="Pfam" id="PF01544">
    <property type="entry name" value="CorA"/>
    <property type="match status" value="1"/>
</dbReference>
<dbReference type="EMBL" id="JBHUNF010000003">
    <property type="protein sequence ID" value="MFD2674656.1"/>
    <property type="molecule type" value="Genomic_DNA"/>
</dbReference>
<evidence type="ECO:0000256" key="3">
    <source>
        <dbReference type="ARBA" id="ARBA00022448"/>
    </source>
</evidence>